<feature type="domain" description="Flavin reductase like" evidence="3">
    <location>
        <begin position="24"/>
        <end position="165"/>
    </location>
</feature>
<dbReference type="EMBL" id="AAYA01000015">
    <property type="protein sequence ID" value="EBA06443.1"/>
    <property type="molecule type" value="Genomic_DNA"/>
</dbReference>
<name>A3K8K5_SAGS3</name>
<dbReference type="GO" id="GO:0010181">
    <property type="term" value="F:FMN binding"/>
    <property type="evidence" value="ECO:0007669"/>
    <property type="project" value="InterPro"/>
</dbReference>
<dbReference type="Pfam" id="PF01613">
    <property type="entry name" value="Flavin_Reduct"/>
    <property type="match status" value="1"/>
</dbReference>
<evidence type="ECO:0000259" key="3">
    <source>
        <dbReference type="SMART" id="SM00903"/>
    </source>
</evidence>
<accession>A3K8K5</accession>
<dbReference type="GO" id="GO:0042602">
    <property type="term" value="F:riboflavin reductase (NADPH) activity"/>
    <property type="evidence" value="ECO:0007669"/>
    <property type="project" value="TreeGrafter"/>
</dbReference>
<comment type="caution">
    <text evidence="4">The sequence shown here is derived from an EMBL/GenBank/DDBJ whole genome shotgun (WGS) entry which is preliminary data.</text>
</comment>
<dbReference type="AlphaFoldDB" id="A3K8K5"/>
<dbReference type="InterPro" id="IPR002563">
    <property type="entry name" value="Flavin_Rdtase-like_dom"/>
</dbReference>
<dbReference type="SUPFAM" id="SSF50475">
    <property type="entry name" value="FMN-binding split barrel"/>
    <property type="match status" value="1"/>
</dbReference>
<gene>
    <name evidence="4" type="ORF">SSE37_14609</name>
</gene>
<dbReference type="RefSeq" id="WP_005862405.1">
    <property type="nucleotide sequence ID" value="NZ_AAYA01000015.1"/>
</dbReference>
<keyword evidence="2" id="KW-0560">Oxidoreductase</keyword>
<dbReference type="PANTHER" id="PTHR30466">
    <property type="entry name" value="FLAVIN REDUCTASE"/>
    <property type="match status" value="1"/>
</dbReference>
<keyword evidence="5" id="KW-1185">Reference proteome</keyword>
<protein>
    <submittedName>
        <fullName evidence="4">Nitrilotriacetate monooxygenase</fullName>
    </submittedName>
</protein>
<dbReference type="OrthoDB" id="9792858at2"/>
<reference evidence="4 5" key="1">
    <citation type="submission" date="2006-06" db="EMBL/GenBank/DDBJ databases">
        <authorList>
            <person name="Moran M.A."/>
            <person name="Ferriera S."/>
            <person name="Johnson J."/>
            <person name="Kravitz S."/>
            <person name="Beeson K."/>
            <person name="Sutton G."/>
            <person name="Rogers Y.-H."/>
            <person name="Friedman R."/>
            <person name="Frazier M."/>
            <person name="Venter J.C."/>
        </authorList>
    </citation>
    <scope>NUCLEOTIDE SEQUENCE [LARGE SCALE GENOMIC DNA]</scope>
    <source>
        <strain evidence="4 5">E-37</strain>
    </source>
</reference>
<evidence type="ECO:0000313" key="4">
    <source>
        <dbReference type="EMBL" id="EBA06443.1"/>
    </source>
</evidence>
<dbReference type="Proteomes" id="UP000005713">
    <property type="component" value="Unassembled WGS sequence"/>
</dbReference>
<evidence type="ECO:0000313" key="5">
    <source>
        <dbReference type="Proteomes" id="UP000005713"/>
    </source>
</evidence>
<organism evidence="4 5">
    <name type="scientific">Sagittula stellata (strain ATCC 700073 / DSM 11524 / E-37)</name>
    <dbReference type="NCBI Taxonomy" id="388399"/>
    <lineage>
        <taxon>Bacteria</taxon>
        <taxon>Pseudomonadati</taxon>
        <taxon>Pseudomonadota</taxon>
        <taxon>Alphaproteobacteria</taxon>
        <taxon>Rhodobacterales</taxon>
        <taxon>Roseobacteraceae</taxon>
        <taxon>Sagittula</taxon>
    </lineage>
</organism>
<dbReference type="InterPro" id="IPR012349">
    <property type="entry name" value="Split_barrel_FMN-bd"/>
</dbReference>
<sequence>MTTPTGHESFDPADADPRAFRAALGRFATGVTVITCETPTGPLGITANSFASLSLEPPLVLWSPAKASSRYPFFMAAKHFAIHVLGVEQESLCKHFAQAGDAFDGIDWATGPHGTPLINGCLARFDCELYATHDGGDHSIIVGHVLQVTARPGAPLLFHAGLFGRLA</sequence>
<dbReference type="PANTHER" id="PTHR30466:SF11">
    <property type="entry name" value="FLAVIN-DEPENDENT MONOOXYGENASE, REDUCTASE SUBUNIT HSAB"/>
    <property type="match status" value="1"/>
</dbReference>
<proteinExistence type="inferred from homology"/>
<dbReference type="GO" id="GO:0004497">
    <property type="term" value="F:monooxygenase activity"/>
    <property type="evidence" value="ECO:0007669"/>
    <property type="project" value="UniProtKB-KW"/>
</dbReference>
<dbReference type="eggNOG" id="COG1853">
    <property type="taxonomic scope" value="Bacteria"/>
</dbReference>
<comment type="similarity">
    <text evidence="1">Belongs to the non-flavoprotein flavin reductase family.</text>
</comment>
<dbReference type="SMART" id="SM00903">
    <property type="entry name" value="Flavin_Reduct"/>
    <property type="match status" value="1"/>
</dbReference>
<keyword evidence="4" id="KW-0503">Monooxygenase</keyword>
<dbReference type="Gene3D" id="2.30.110.10">
    <property type="entry name" value="Electron Transport, Fmn-binding Protein, Chain A"/>
    <property type="match status" value="1"/>
</dbReference>
<evidence type="ECO:0000256" key="1">
    <source>
        <dbReference type="ARBA" id="ARBA00008898"/>
    </source>
</evidence>
<dbReference type="InterPro" id="IPR050268">
    <property type="entry name" value="NADH-dep_flavin_reductase"/>
</dbReference>
<evidence type="ECO:0000256" key="2">
    <source>
        <dbReference type="ARBA" id="ARBA00023002"/>
    </source>
</evidence>